<feature type="region of interest" description="Disordered" evidence="2">
    <location>
        <begin position="572"/>
        <end position="614"/>
    </location>
</feature>
<name>A0A015K6J3_RHIIW</name>
<dbReference type="GO" id="GO:0003743">
    <property type="term" value="F:translation initiation factor activity"/>
    <property type="evidence" value="ECO:0007669"/>
    <property type="project" value="UniProtKB-KW"/>
</dbReference>
<dbReference type="InterPro" id="IPR001040">
    <property type="entry name" value="TIF_eIF_4E"/>
</dbReference>
<dbReference type="PANTHER" id="PTHR11960">
    <property type="entry name" value="EUKARYOTIC TRANSLATION INITIATION FACTOR 4E RELATED"/>
    <property type="match status" value="1"/>
</dbReference>
<dbReference type="Gene3D" id="3.30.760.10">
    <property type="entry name" value="RNA Cap, Translation Initiation Factor Eif4e"/>
    <property type="match status" value="1"/>
</dbReference>
<dbReference type="PANTHER" id="PTHR11960:SF71">
    <property type="entry name" value="TRANSLATION INITIATION FACTOR 4E"/>
    <property type="match status" value="1"/>
</dbReference>
<dbReference type="GO" id="GO:0000340">
    <property type="term" value="F:RNA 7-methylguanosine cap binding"/>
    <property type="evidence" value="ECO:0007669"/>
    <property type="project" value="TreeGrafter"/>
</dbReference>
<organism evidence="3 4">
    <name type="scientific">Rhizophagus irregularis (strain DAOM 197198w)</name>
    <name type="common">Glomus intraradices</name>
    <dbReference type="NCBI Taxonomy" id="1432141"/>
    <lineage>
        <taxon>Eukaryota</taxon>
        <taxon>Fungi</taxon>
        <taxon>Fungi incertae sedis</taxon>
        <taxon>Mucoromycota</taxon>
        <taxon>Glomeromycotina</taxon>
        <taxon>Glomeromycetes</taxon>
        <taxon>Glomerales</taxon>
        <taxon>Glomeraceae</taxon>
        <taxon>Rhizophagus</taxon>
    </lineage>
</organism>
<evidence type="ECO:0000256" key="2">
    <source>
        <dbReference type="SAM" id="MobiDB-lite"/>
    </source>
</evidence>
<gene>
    <name evidence="3" type="ORF">RirG_024050</name>
</gene>
<proteinExistence type="inferred from homology"/>
<dbReference type="AlphaFoldDB" id="A0A015K6J3"/>
<feature type="compositionally biased region" description="Acidic residues" evidence="2">
    <location>
        <begin position="572"/>
        <end position="582"/>
    </location>
</feature>
<keyword evidence="4" id="KW-1185">Reference proteome</keyword>
<reference evidence="3 4" key="1">
    <citation type="submission" date="2014-02" db="EMBL/GenBank/DDBJ databases">
        <title>Single nucleus genome sequencing reveals high similarity among nuclei of an endomycorrhizal fungus.</title>
        <authorList>
            <person name="Lin K."/>
            <person name="Geurts R."/>
            <person name="Zhang Z."/>
            <person name="Limpens E."/>
            <person name="Saunders D.G."/>
            <person name="Mu D."/>
            <person name="Pang E."/>
            <person name="Cao H."/>
            <person name="Cha H."/>
            <person name="Lin T."/>
            <person name="Zhou Q."/>
            <person name="Shang Y."/>
            <person name="Li Y."/>
            <person name="Ivanov S."/>
            <person name="Sharma T."/>
            <person name="Velzen R.V."/>
            <person name="Ruijter N.D."/>
            <person name="Aanen D.K."/>
            <person name="Win J."/>
            <person name="Kamoun S."/>
            <person name="Bisseling T."/>
            <person name="Huang S."/>
        </authorList>
    </citation>
    <scope>NUCLEOTIDE SEQUENCE [LARGE SCALE GENOMIC DNA]</scope>
    <source>
        <strain evidence="4">DAOM197198w</strain>
    </source>
</reference>
<comment type="similarity">
    <text evidence="1">Belongs to the eukaryotic initiation factor 4E family.</text>
</comment>
<evidence type="ECO:0000313" key="3">
    <source>
        <dbReference type="EMBL" id="EXX77402.1"/>
    </source>
</evidence>
<evidence type="ECO:0000256" key="1">
    <source>
        <dbReference type="RuleBase" id="RU004374"/>
    </source>
</evidence>
<sequence length="833" mass="96119">MANMANVRFPHHKHQKYNVNTPALNVGTTLTSTIQHSISNDSNIVSKKIYYQQKSTKNISTCKNDVQFNNLKPNSFLPSRNSQITSKHLINSCNLPSQKKKKNLKSSLKAISKDSKQFNKHLKPLQDISTPSQILSYALKNEVSAGLPHMSRQIGTLSHHHHDVQEQSHIRRLSFESSGFSCCKSFSTNSDDPEVSKVIQCYVIKLPGMLHPIHIPKCIAEKDDHDVIHAFPLLKIHIDHQLVRVKLPGMQNNSNSVTLCEEPWWLSPKETSPPSNLLVKQEQQEENVETLNEQQDDDVIVIVEDQQEEEKYVLDDDVEEEYESSHSIEIQLNELSVNPIVKLPHWSLSMNNNVKKLQKKEMIDDYYYLDNYFHATSAGIEFDKESPIVQLSPKLTTPNPHPRSDLPNLRIETNLKLNDDNYSPGSTVSTPVSEVSSSFSHISTYAESENTVFTEEEIMNETKSCNAPERRSPSVLSDFGSEQLTPVLEEEEEDSKLMSSNFLSIEECREEFQEEFQEECREECQEEFQKECQERQEESQEHQEVCQKEFQEECQEEFQEECQQEFQEEMIIDDSQQQEEVPETNTYSYSESENEDSEYQENQETQDTQDTQDNKEYVLPELRKIAEQLETLTDSKDTIRIRRQLEIISKDNYPDSLPLSNKWTMYFADTSVTKTNTRIISKNKYSSTLNPLFECTTVPELCSNLRKFSSKIKPSDMKTNANLSFFKGNIMPMWEDEANQKGGRFTICPPRNQLNSLWDSIVLLLAGETIDDKDLICGAVCARRDRGDRVELWISGDAYSRDIDRIRDLLSMELGHEMKEMKNVKYKKHLGKP</sequence>
<dbReference type="SUPFAM" id="SSF55418">
    <property type="entry name" value="eIF4e-like"/>
    <property type="match status" value="1"/>
</dbReference>
<dbReference type="EMBL" id="JEMT01011090">
    <property type="protein sequence ID" value="EXX77402.1"/>
    <property type="molecule type" value="Genomic_DNA"/>
</dbReference>
<feature type="compositionally biased region" description="Low complexity" evidence="2">
    <location>
        <begin position="602"/>
        <end position="611"/>
    </location>
</feature>
<feature type="region of interest" description="Disordered" evidence="2">
    <location>
        <begin position="461"/>
        <end position="481"/>
    </location>
</feature>
<keyword evidence="1" id="KW-0396">Initiation factor</keyword>
<protein>
    <submittedName>
        <fullName evidence="3">Cdc33p</fullName>
    </submittedName>
</protein>
<accession>A0A015K6J3</accession>
<dbReference type="OrthoDB" id="17977at2759"/>
<dbReference type="Pfam" id="PF01652">
    <property type="entry name" value="IF4E"/>
    <property type="match status" value="1"/>
</dbReference>
<keyword evidence="1" id="KW-0648">Protein biosynthesis</keyword>
<keyword evidence="1" id="KW-0694">RNA-binding</keyword>
<dbReference type="InterPro" id="IPR023398">
    <property type="entry name" value="TIF_eIF4e-like"/>
</dbReference>
<dbReference type="HOGENOM" id="CLU_340701_0_0_1"/>
<feature type="compositionally biased region" description="Acidic residues" evidence="2">
    <location>
        <begin position="592"/>
        <end position="601"/>
    </location>
</feature>
<dbReference type="Proteomes" id="UP000022910">
    <property type="component" value="Unassembled WGS sequence"/>
</dbReference>
<dbReference type="STRING" id="1432141.A0A015K6J3"/>
<comment type="caution">
    <text evidence="3">The sequence shown here is derived from an EMBL/GenBank/DDBJ whole genome shotgun (WGS) entry which is preliminary data.</text>
</comment>
<dbReference type="GO" id="GO:0016281">
    <property type="term" value="C:eukaryotic translation initiation factor 4F complex"/>
    <property type="evidence" value="ECO:0007669"/>
    <property type="project" value="TreeGrafter"/>
</dbReference>
<evidence type="ECO:0000313" key="4">
    <source>
        <dbReference type="Proteomes" id="UP000022910"/>
    </source>
</evidence>